<sequence length="139" mass="15535">MKRFAASTTRDFESGIVPTTVGIESKELEKEAMLELKPLPPHLKYAYLEALQEKHPFGNTFFRLYLDPRTSELSGTHGTLLPSSSAGHQLMRRLTTRNPTLLGTSPNMVFPLVYSLYTCPHGLNRVQSGRGCIYKGHKG</sequence>
<gene>
    <name evidence="1" type="ORF">PIB30_076223</name>
</gene>
<reference evidence="1 2" key="1">
    <citation type="journal article" date="2023" name="Plants (Basel)">
        <title>Bridging the Gap: Combining Genomics and Transcriptomics Approaches to Understand Stylosanthes scabra, an Orphan Legume from the Brazilian Caatinga.</title>
        <authorList>
            <person name="Ferreira-Neto J.R.C."/>
            <person name="da Silva M.D."/>
            <person name="Binneck E."/>
            <person name="de Melo N.F."/>
            <person name="da Silva R.H."/>
            <person name="de Melo A.L.T.M."/>
            <person name="Pandolfi V."/>
            <person name="Bustamante F.O."/>
            <person name="Brasileiro-Vidal A.C."/>
            <person name="Benko-Iseppon A.M."/>
        </authorList>
    </citation>
    <scope>NUCLEOTIDE SEQUENCE [LARGE SCALE GENOMIC DNA]</scope>
    <source>
        <tissue evidence="1">Leaves</tissue>
    </source>
</reference>
<evidence type="ECO:0000313" key="2">
    <source>
        <dbReference type="Proteomes" id="UP001341840"/>
    </source>
</evidence>
<proteinExistence type="predicted"/>
<protein>
    <submittedName>
        <fullName evidence="1">Uncharacterized protein</fullName>
    </submittedName>
</protein>
<keyword evidence="2" id="KW-1185">Reference proteome</keyword>
<comment type="caution">
    <text evidence="1">The sequence shown here is derived from an EMBL/GenBank/DDBJ whole genome shotgun (WGS) entry which is preliminary data.</text>
</comment>
<dbReference type="EMBL" id="JASCZI010121822">
    <property type="protein sequence ID" value="MED6163041.1"/>
    <property type="molecule type" value="Genomic_DNA"/>
</dbReference>
<accession>A0ABU6UPK3</accession>
<dbReference type="Proteomes" id="UP001341840">
    <property type="component" value="Unassembled WGS sequence"/>
</dbReference>
<evidence type="ECO:0000313" key="1">
    <source>
        <dbReference type="EMBL" id="MED6163041.1"/>
    </source>
</evidence>
<organism evidence="1 2">
    <name type="scientific">Stylosanthes scabra</name>
    <dbReference type="NCBI Taxonomy" id="79078"/>
    <lineage>
        <taxon>Eukaryota</taxon>
        <taxon>Viridiplantae</taxon>
        <taxon>Streptophyta</taxon>
        <taxon>Embryophyta</taxon>
        <taxon>Tracheophyta</taxon>
        <taxon>Spermatophyta</taxon>
        <taxon>Magnoliopsida</taxon>
        <taxon>eudicotyledons</taxon>
        <taxon>Gunneridae</taxon>
        <taxon>Pentapetalae</taxon>
        <taxon>rosids</taxon>
        <taxon>fabids</taxon>
        <taxon>Fabales</taxon>
        <taxon>Fabaceae</taxon>
        <taxon>Papilionoideae</taxon>
        <taxon>50 kb inversion clade</taxon>
        <taxon>dalbergioids sensu lato</taxon>
        <taxon>Dalbergieae</taxon>
        <taxon>Pterocarpus clade</taxon>
        <taxon>Stylosanthes</taxon>
    </lineage>
</organism>
<name>A0ABU6UPK3_9FABA</name>